<reference evidence="2 3" key="1">
    <citation type="submission" date="2023-11" db="EMBL/GenBank/DDBJ databases">
        <title>Actinomadura monticuli sp. nov., isolated from volcanic ash.</title>
        <authorList>
            <person name="Lee S.D."/>
            <person name="Yang H."/>
            <person name="Kim I.S."/>
        </authorList>
    </citation>
    <scope>NUCLEOTIDE SEQUENCE [LARGE SCALE GENOMIC DNA]</scope>
    <source>
        <strain evidence="2 3">DSM 45346</strain>
    </source>
</reference>
<dbReference type="InterPro" id="IPR002397">
    <property type="entry name" value="Cyt_P450_B"/>
</dbReference>
<sequence>MTSTPLVPAGPQLGDLEFWKRPQAERDAAFRRLRQAGRPVFCDEPPMAFIPKGRGFYALVRHADVAEASHHPEIFSSEPNTTSIADMPGRMGRYFGSLINMDDPRHARLRRIVSRAFTPKMLSATMQDIETQSAQIVDELAARGGGDFVTDVAARLPVQIICDMMGVPAEQRAFVVRRANLILSGFDAEYLGIDLDGLERKPFLKRFLVGGNVAVRYLRAGRALHSLAMNLAKERRANPQDDLTTRLVNANVDGEHLTDQELGSFFILLLVAGSETTRNALAHGLHLFTTHPDQRALLLEDFDARIGGAVEEIVRYATPVIAFRRTLTRDHEMNGVQLHKGDKVVLYYNSANRDEDVFTDPDTFDITRSPNPHLGFGGPGPHFCLGAHLARREISVMFRELYTRLPALRSTAEPDRLLSTLINGIKHLPCET</sequence>
<accession>A0ABV4QUS2</accession>
<proteinExistence type="inferred from homology"/>
<evidence type="ECO:0000313" key="3">
    <source>
        <dbReference type="Proteomes" id="UP001569904"/>
    </source>
</evidence>
<dbReference type="SUPFAM" id="SSF48264">
    <property type="entry name" value="Cytochrome P450"/>
    <property type="match status" value="1"/>
</dbReference>
<gene>
    <name evidence="2" type="ORF">SM436_11385</name>
</gene>
<comment type="caution">
    <text evidence="2">The sequence shown here is derived from an EMBL/GenBank/DDBJ whole genome shotgun (WGS) entry which is preliminary data.</text>
</comment>
<organism evidence="2 3">
    <name type="scientific">Actinomadura chokoriensis</name>
    <dbReference type="NCBI Taxonomy" id="454156"/>
    <lineage>
        <taxon>Bacteria</taxon>
        <taxon>Bacillati</taxon>
        <taxon>Actinomycetota</taxon>
        <taxon>Actinomycetes</taxon>
        <taxon>Streptosporangiales</taxon>
        <taxon>Thermomonosporaceae</taxon>
        <taxon>Actinomadura</taxon>
    </lineage>
</organism>
<dbReference type="Pfam" id="PF00067">
    <property type="entry name" value="p450"/>
    <property type="match status" value="1"/>
</dbReference>
<evidence type="ECO:0000256" key="1">
    <source>
        <dbReference type="ARBA" id="ARBA00010617"/>
    </source>
</evidence>
<protein>
    <submittedName>
        <fullName evidence="2">Cytochrome P450</fullName>
    </submittedName>
</protein>
<dbReference type="PANTHER" id="PTHR46696">
    <property type="entry name" value="P450, PUTATIVE (EUROFUNG)-RELATED"/>
    <property type="match status" value="1"/>
</dbReference>
<dbReference type="PANTHER" id="PTHR46696:SF4">
    <property type="entry name" value="BIOTIN BIOSYNTHESIS CYTOCHROME P450"/>
    <property type="match status" value="1"/>
</dbReference>
<name>A0ABV4QUS2_9ACTN</name>
<dbReference type="PRINTS" id="PR00359">
    <property type="entry name" value="BP450"/>
</dbReference>
<dbReference type="RefSeq" id="WP_371940680.1">
    <property type="nucleotide sequence ID" value="NZ_JAXCEH010000005.1"/>
</dbReference>
<evidence type="ECO:0000313" key="2">
    <source>
        <dbReference type="EMBL" id="MFA1554289.1"/>
    </source>
</evidence>
<dbReference type="EMBL" id="JAXCEH010000005">
    <property type="protein sequence ID" value="MFA1554289.1"/>
    <property type="molecule type" value="Genomic_DNA"/>
</dbReference>
<comment type="similarity">
    <text evidence="1">Belongs to the cytochrome P450 family.</text>
</comment>
<dbReference type="Gene3D" id="1.10.630.10">
    <property type="entry name" value="Cytochrome P450"/>
    <property type="match status" value="1"/>
</dbReference>
<dbReference type="CDD" id="cd11033">
    <property type="entry name" value="CYP142-like"/>
    <property type="match status" value="1"/>
</dbReference>
<keyword evidence="3" id="KW-1185">Reference proteome</keyword>
<dbReference type="InterPro" id="IPR036396">
    <property type="entry name" value="Cyt_P450_sf"/>
</dbReference>
<dbReference type="Proteomes" id="UP001569904">
    <property type="component" value="Unassembled WGS sequence"/>
</dbReference>
<dbReference type="InterPro" id="IPR001128">
    <property type="entry name" value="Cyt_P450"/>
</dbReference>